<dbReference type="Pfam" id="PF07779">
    <property type="entry name" value="Cas1_AcylT"/>
    <property type="match status" value="1"/>
</dbReference>
<dbReference type="InterPro" id="IPR012419">
    <property type="entry name" value="Cas1_AcylTrans_dom"/>
</dbReference>
<feature type="transmembrane region" description="Helical" evidence="9">
    <location>
        <begin position="30"/>
        <end position="54"/>
    </location>
</feature>
<keyword evidence="4 9" id="KW-0812">Transmembrane</keyword>
<feature type="domain" description="Cas1p 10 TM acyl transferase" evidence="10">
    <location>
        <begin position="172"/>
        <end position="282"/>
    </location>
</feature>
<dbReference type="EMBL" id="HBGN01030324">
    <property type="protein sequence ID" value="CAD9346764.1"/>
    <property type="molecule type" value="Transcribed_RNA"/>
</dbReference>
<comment type="similarity">
    <text evidence="2">Belongs to the PC-esterase family. CASD1 subfamily.</text>
</comment>
<name>A0A7S1ZR77_9STRA</name>
<reference evidence="11" key="1">
    <citation type="submission" date="2021-01" db="EMBL/GenBank/DDBJ databases">
        <authorList>
            <person name="Corre E."/>
            <person name="Pelletier E."/>
            <person name="Niang G."/>
            <person name="Scheremetjew M."/>
            <person name="Finn R."/>
            <person name="Kale V."/>
            <person name="Holt S."/>
            <person name="Cochrane G."/>
            <person name="Meng A."/>
            <person name="Brown T."/>
            <person name="Cohen L."/>
        </authorList>
    </citation>
    <scope>NUCLEOTIDE SEQUENCE</scope>
    <source>
        <strain evidence="11">Pop2</strain>
    </source>
</reference>
<dbReference type="GO" id="GO:0005794">
    <property type="term" value="C:Golgi apparatus"/>
    <property type="evidence" value="ECO:0007669"/>
    <property type="project" value="TreeGrafter"/>
</dbReference>
<gene>
    <name evidence="11" type="ORF">DBRI1063_LOCUS19537</name>
</gene>
<dbReference type="GO" id="GO:0005975">
    <property type="term" value="P:carbohydrate metabolic process"/>
    <property type="evidence" value="ECO:0007669"/>
    <property type="project" value="UniProtKB-ARBA"/>
</dbReference>
<comment type="subcellular location">
    <subcellularLocation>
        <location evidence="1">Membrane</location>
        <topology evidence="1">Multi-pass membrane protein</topology>
    </subcellularLocation>
</comment>
<evidence type="ECO:0000256" key="2">
    <source>
        <dbReference type="ARBA" id="ARBA00010666"/>
    </source>
</evidence>
<feature type="transmembrane region" description="Helical" evidence="9">
    <location>
        <begin position="209"/>
        <end position="228"/>
    </location>
</feature>
<dbReference type="GO" id="GO:0016020">
    <property type="term" value="C:membrane"/>
    <property type="evidence" value="ECO:0007669"/>
    <property type="project" value="UniProtKB-SubCell"/>
</dbReference>
<feature type="transmembrane region" description="Helical" evidence="9">
    <location>
        <begin position="122"/>
        <end position="138"/>
    </location>
</feature>
<accession>A0A7S1ZR77</accession>
<evidence type="ECO:0000256" key="7">
    <source>
        <dbReference type="ARBA" id="ARBA00023180"/>
    </source>
</evidence>
<evidence type="ECO:0000256" key="5">
    <source>
        <dbReference type="ARBA" id="ARBA00022989"/>
    </source>
</evidence>
<evidence type="ECO:0000256" key="8">
    <source>
        <dbReference type="SAM" id="MobiDB-lite"/>
    </source>
</evidence>
<keyword evidence="3" id="KW-0808">Transferase</keyword>
<organism evidence="11">
    <name type="scientific">Ditylum brightwellii</name>
    <dbReference type="NCBI Taxonomy" id="49249"/>
    <lineage>
        <taxon>Eukaryota</taxon>
        <taxon>Sar</taxon>
        <taxon>Stramenopiles</taxon>
        <taxon>Ochrophyta</taxon>
        <taxon>Bacillariophyta</taxon>
        <taxon>Mediophyceae</taxon>
        <taxon>Lithodesmiophycidae</taxon>
        <taxon>Lithodesmiales</taxon>
        <taxon>Lithodesmiaceae</taxon>
        <taxon>Ditylum</taxon>
    </lineage>
</organism>
<sequence>MSKDGGEGGDDDEMMVELDLSHFTHTAAEAAPISTVATAMLFGTIIFAAVGLAARTWLAGDPRAIHAAFDPFAKPLDASSYTSMYTLLHHLSVFGVILLFAYICENHPPYAHSDKSYDRDEFFFLTALLFVVSAYTVHRNDGGKGKLQNSPRKEKDEDSKKRPLKVASVNPANEVLNRDQTEEWKGWMQFMFLLYHYYHAEETYNSIRIMITCYVWMTGFGNFSFFYLKGDYSLVRVLQMLWRLNFLVIFLCLSQGTTYILYYICPLHTYFFFMVYFTMRIGKHLNYTRYGFRF</sequence>
<evidence type="ECO:0000256" key="6">
    <source>
        <dbReference type="ARBA" id="ARBA00023136"/>
    </source>
</evidence>
<evidence type="ECO:0000256" key="1">
    <source>
        <dbReference type="ARBA" id="ARBA00004141"/>
    </source>
</evidence>
<evidence type="ECO:0000256" key="9">
    <source>
        <dbReference type="SAM" id="Phobius"/>
    </source>
</evidence>
<protein>
    <recommendedName>
        <fullName evidence="10">Cas1p 10 TM acyl transferase domain-containing protein</fullName>
    </recommendedName>
</protein>
<evidence type="ECO:0000256" key="3">
    <source>
        <dbReference type="ARBA" id="ARBA00022679"/>
    </source>
</evidence>
<dbReference type="AlphaFoldDB" id="A0A7S1ZR77"/>
<keyword evidence="7" id="KW-0325">Glycoprotein</keyword>
<evidence type="ECO:0000256" key="4">
    <source>
        <dbReference type="ARBA" id="ARBA00022692"/>
    </source>
</evidence>
<keyword evidence="6 9" id="KW-0472">Membrane</keyword>
<proteinExistence type="inferred from homology"/>
<feature type="transmembrane region" description="Helical" evidence="9">
    <location>
        <begin position="260"/>
        <end position="279"/>
    </location>
</feature>
<dbReference type="PANTHER" id="PTHR13533:SF1">
    <property type="entry name" value="N-ACETYLNEURAMINATE 9-O-ACETYLTRANSFERASE"/>
    <property type="match status" value="1"/>
</dbReference>
<evidence type="ECO:0000259" key="10">
    <source>
        <dbReference type="Pfam" id="PF07779"/>
    </source>
</evidence>
<dbReference type="GO" id="GO:0016407">
    <property type="term" value="F:acetyltransferase activity"/>
    <property type="evidence" value="ECO:0007669"/>
    <property type="project" value="TreeGrafter"/>
</dbReference>
<feature type="region of interest" description="Disordered" evidence="8">
    <location>
        <begin position="141"/>
        <end position="163"/>
    </location>
</feature>
<keyword evidence="5 9" id="KW-1133">Transmembrane helix</keyword>
<feature type="transmembrane region" description="Helical" evidence="9">
    <location>
        <begin position="84"/>
        <end position="102"/>
    </location>
</feature>
<dbReference type="PANTHER" id="PTHR13533">
    <property type="entry name" value="N-ACETYLNEURAMINATE 9-O-ACETYLTRANSFERASE"/>
    <property type="match status" value="1"/>
</dbReference>
<feature type="compositionally biased region" description="Basic and acidic residues" evidence="8">
    <location>
        <begin position="151"/>
        <end position="161"/>
    </location>
</feature>
<evidence type="ECO:0000313" key="11">
    <source>
        <dbReference type="EMBL" id="CAD9346764.1"/>
    </source>
</evidence>